<dbReference type="RefSeq" id="WP_103804599.1">
    <property type="nucleotide sequence ID" value="NZ_PQVG01000001.1"/>
</dbReference>
<reference evidence="1 2" key="1">
    <citation type="submission" date="2018-01" db="EMBL/GenBank/DDBJ databases">
        <authorList>
            <person name="Gaut B.S."/>
            <person name="Morton B.R."/>
            <person name="Clegg M.T."/>
            <person name="Duvall M.R."/>
        </authorList>
    </citation>
    <scope>NUCLEOTIDE SEQUENCE [LARGE SCALE GENOMIC DNA]</scope>
    <source>
        <strain evidence="1 2">HR-AY</strain>
    </source>
</reference>
<keyword evidence="2" id="KW-1185">Reference proteome</keyword>
<protein>
    <submittedName>
        <fullName evidence="1">Uncharacterized protein</fullName>
    </submittedName>
</protein>
<organism evidence="1 2">
    <name type="scientific">Flavobacterium alvei</name>
    <dbReference type="NCBI Taxonomy" id="2080416"/>
    <lineage>
        <taxon>Bacteria</taxon>
        <taxon>Pseudomonadati</taxon>
        <taxon>Bacteroidota</taxon>
        <taxon>Flavobacteriia</taxon>
        <taxon>Flavobacteriales</taxon>
        <taxon>Flavobacteriaceae</taxon>
        <taxon>Flavobacterium</taxon>
    </lineage>
</organism>
<evidence type="ECO:0000313" key="2">
    <source>
        <dbReference type="Proteomes" id="UP000237310"/>
    </source>
</evidence>
<dbReference type="EMBL" id="PQVG01000001">
    <property type="protein sequence ID" value="POY41461.1"/>
    <property type="molecule type" value="Genomic_DNA"/>
</dbReference>
<evidence type="ECO:0000313" key="1">
    <source>
        <dbReference type="EMBL" id="POY41461.1"/>
    </source>
</evidence>
<gene>
    <name evidence="1" type="ORF">C3L50_02830</name>
</gene>
<dbReference type="AlphaFoldDB" id="A0A2S5AFW4"/>
<proteinExistence type="predicted"/>
<dbReference type="OrthoDB" id="1351933at2"/>
<sequence length="131" mass="14522">MAFKVIQNTKINTQVFTFSSPETVKYPVAPLVSAKFYTPEGGVLTLKIRATLYMNSDDVVPPIVEEPTESGNTLTMNYDYDFSEVTPETCDVYYIEVDYTSDTVGNITNVMSYMINLDPETSRGTSTEVGG</sequence>
<dbReference type="Proteomes" id="UP000237310">
    <property type="component" value="Unassembled WGS sequence"/>
</dbReference>
<comment type="caution">
    <text evidence="1">The sequence shown here is derived from an EMBL/GenBank/DDBJ whole genome shotgun (WGS) entry which is preliminary data.</text>
</comment>
<accession>A0A2S5AFW4</accession>
<name>A0A2S5AFW4_9FLAO</name>